<dbReference type="InterPro" id="IPR010998">
    <property type="entry name" value="Integrase_recombinase_N"/>
</dbReference>
<dbReference type="InterPro" id="IPR002104">
    <property type="entry name" value="Integrase_catalytic"/>
</dbReference>
<sequence>MMASLSENTLKQYNTTFRLWWRFCFQTGISVYEATTEELIRFLHNIFETANLKYGSFNSHRSALSLILEPSVTDNPILNRFMKGLSKLRPAAPRYNATWDPNSLLQYAERLPNPLTLQELSRKLVTLLCLITGHRLQTIAKIKLSNFIYGEDAIQILIADPIKTSGRNQLQPTLHIPFFKEKRFLCCASALTEYIDRTSYLRHGQDTLFLSYRRPHLVASKQTLSRWVKEFLQAAGIDTSVFKAHSTRHSSTSAALRNGIAVDVICKTAGWSQRTATFAKFYNRPLVPPNEFARAVCNVSHSRHADLP</sequence>
<gene>
    <name evidence="4" type="ORF">Zmor_018504</name>
</gene>
<keyword evidence="2" id="KW-0233">DNA recombination</keyword>
<dbReference type="CDD" id="cd00397">
    <property type="entry name" value="DNA_BRE_C"/>
    <property type="match status" value="1"/>
</dbReference>
<dbReference type="InterPro" id="IPR013762">
    <property type="entry name" value="Integrase-like_cat_sf"/>
</dbReference>
<comment type="caution">
    <text evidence="4">The sequence shown here is derived from an EMBL/GenBank/DDBJ whole genome shotgun (WGS) entry which is preliminary data.</text>
</comment>
<evidence type="ECO:0000256" key="1">
    <source>
        <dbReference type="ARBA" id="ARBA00023125"/>
    </source>
</evidence>
<dbReference type="SUPFAM" id="SSF56349">
    <property type="entry name" value="DNA breaking-rejoining enzymes"/>
    <property type="match status" value="1"/>
</dbReference>
<accession>A0AA38ICI1</accession>
<feature type="domain" description="Tyr recombinase" evidence="3">
    <location>
        <begin position="90"/>
        <end position="298"/>
    </location>
</feature>
<name>A0AA38ICI1_9CUCU</name>
<dbReference type="PANTHER" id="PTHR35617">
    <property type="entry name" value="PHAGE_INTEGRASE DOMAIN-CONTAINING PROTEIN"/>
    <property type="match status" value="1"/>
</dbReference>
<dbReference type="Gene3D" id="1.10.443.10">
    <property type="entry name" value="Intergrase catalytic core"/>
    <property type="match status" value="1"/>
</dbReference>
<organism evidence="4 5">
    <name type="scientific">Zophobas morio</name>
    <dbReference type="NCBI Taxonomy" id="2755281"/>
    <lineage>
        <taxon>Eukaryota</taxon>
        <taxon>Metazoa</taxon>
        <taxon>Ecdysozoa</taxon>
        <taxon>Arthropoda</taxon>
        <taxon>Hexapoda</taxon>
        <taxon>Insecta</taxon>
        <taxon>Pterygota</taxon>
        <taxon>Neoptera</taxon>
        <taxon>Endopterygota</taxon>
        <taxon>Coleoptera</taxon>
        <taxon>Polyphaga</taxon>
        <taxon>Cucujiformia</taxon>
        <taxon>Tenebrionidae</taxon>
        <taxon>Zophobas</taxon>
    </lineage>
</organism>
<dbReference type="PROSITE" id="PS51898">
    <property type="entry name" value="TYR_RECOMBINASE"/>
    <property type="match status" value="1"/>
</dbReference>
<proteinExistence type="predicted"/>
<dbReference type="GO" id="GO:0015074">
    <property type="term" value="P:DNA integration"/>
    <property type="evidence" value="ECO:0007669"/>
    <property type="project" value="InterPro"/>
</dbReference>
<dbReference type="Gene3D" id="1.10.150.130">
    <property type="match status" value="1"/>
</dbReference>
<evidence type="ECO:0000259" key="3">
    <source>
        <dbReference type="PROSITE" id="PS51898"/>
    </source>
</evidence>
<dbReference type="EMBL" id="JALNTZ010000005">
    <property type="protein sequence ID" value="KAJ3652549.1"/>
    <property type="molecule type" value="Genomic_DNA"/>
</dbReference>
<dbReference type="GO" id="GO:0006310">
    <property type="term" value="P:DNA recombination"/>
    <property type="evidence" value="ECO:0007669"/>
    <property type="project" value="UniProtKB-KW"/>
</dbReference>
<keyword evidence="1" id="KW-0238">DNA-binding</keyword>
<dbReference type="Pfam" id="PF00589">
    <property type="entry name" value="Phage_integrase"/>
    <property type="match status" value="1"/>
</dbReference>
<evidence type="ECO:0000256" key="2">
    <source>
        <dbReference type="ARBA" id="ARBA00023172"/>
    </source>
</evidence>
<dbReference type="AlphaFoldDB" id="A0AA38ICI1"/>
<dbReference type="PANTHER" id="PTHR35617:SF3">
    <property type="entry name" value="CORE-BINDING (CB) DOMAIN-CONTAINING PROTEIN"/>
    <property type="match status" value="1"/>
</dbReference>
<dbReference type="InterPro" id="IPR011010">
    <property type="entry name" value="DNA_brk_join_enz"/>
</dbReference>
<dbReference type="GO" id="GO:0003677">
    <property type="term" value="F:DNA binding"/>
    <property type="evidence" value="ECO:0007669"/>
    <property type="project" value="UniProtKB-KW"/>
</dbReference>
<reference evidence="4" key="1">
    <citation type="journal article" date="2023" name="G3 (Bethesda)">
        <title>Whole genome assemblies of Zophobas morio and Tenebrio molitor.</title>
        <authorList>
            <person name="Kaur S."/>
            <person name="Stinson S.A."/>
            <person name="diCenzo G.C."/>
        </authorList>
    </citation>
    <scope>NUCLEOTIDE SEQUENCE</scope>
    <source>
        <strain evidence="4">QUZm001</strain>
    </source>
</reference>
<protein>
    <recommendedName>
        <fullName evidence="3">Tyr recombinase domain-containing protein</fullName>
    </recommendedName>
</protein>
<evidence type="ECO:0000313" key="4">
    <source>
        <dbReference type="EMBL" id="KAJ3652549.1"/>
    </source>
</evidence>
<keyword evidence="5" id="KW-1185">Reference proteome</keyword>
<evidence type="ECO:0000313" key="5">
    <source>
        <dbReference type="Proteomes" id="UP001168821"/>
    </source>
</evidence>
<dbReference type="Proteomes" id="UP001168821">
    <property type="component" value="Unassembled WGS sequence"/>
</dbReference>